<reference evidence="1" key="2">
    <citation type="journal article" date="2022" name="New Phytol.">
        <title>Evolutionary transition to the ectomycorrhizal habit in the genomes of a hyperdiverse lineage of mushroom-forming fungi.</title>
        <authorList>
            <person name="Looney B."/>
            <person name="Miyauchi S."/>
            <person name="Morin E."/>
            <person name="Drula E."/>
            <person name="Courty P.E."/>
            <person name="Kohler A."/>
            <person name="Kuo A."/>
            <person name="LaButti K."/>
            <person name="Pangilinan J."/>
            <person name="Lipzen A."/>
            <person name="Riley R."/>
            <person name="Andreopoulos W."/>
            <person name="He G."/>
            <person name="Johnson J."/>
            <person name="Nolan M."/>
            <person name="Tritt A."/>
            <person name="Barry K.W."/>
            <person name="Grigoriev I.V."/>
            <person name="Nagy L.G."/>
            <person name="Hibbett D."/>
            <person name="Henrissat B."/>
            <person name="Matheny P.B."/>
            <person name="Labbe J."/>
            <person name="Martin F.M."/>
        </authorList>
    </citation>
    <scope>NUCLEOTIDE SEQUENCE</scope>
    <source>
        <strain evidence="1">EC-137</strain>
    </source>
</reference>
<reference evidence="1" key="1">
    <citation type="submission" date="2021-02" db="EMBL/GenBank/DDBJ databases">
        <authorList>
            <consortium name="DOE Joint Genome Institute"/>
            <person name="Ahrendt S."/>
            <person name="Looney B.P."/>
            <person name="Miyauchi S."/>
            <person name="Morin E."/>
            <person name="Drula E."/>
            <person name="Courty P.E."/>
            <person name="Chicoki N."/>
            <person name="Fauchery L."/>
            <person name="Kohler A."/>
            <person name="Kuo A."/>
            <person name="Labutti K."/>
            <person name="Pangilinan J."/>
            <person name="Lipzen A."/>
            <person name="Riley R."/>
            <person name="Andreopoulos W."/>
            <person name="He G."/>
            <person name="Johnson J."/>
            <person name="Barry K.W."/>
            <person name="Grigoriev I.V."/>
            <person name="Nagy L."/>
            <person name="Hibbett D."/>
            <person name="Henrissat B."/>
            <person name="Matheny P.B."/>
            <person name="Labbe J."/>
            <person name="Martin F."/>
        </authorList>
    </citation>
    <scope>NUCLEOTIDE SEQUENCE</scope>
    <source>
        <strain evidence="1">EC-137</strain>
    </source>
</reference>
<evidence type="ECO:0000313" key="1">
    <source>
        <dbReference type="EMBL" id="KAI0033731.1"/>
    </source>
</evidence>
<organism evidence="1 2">
    <name type="scientific">Vararia minispora EC-137</name>
    <dbReference type="NCBI Taxonomy" id="1314806"/>
    <lineage>
        <taxon>Eukaryota</taxon>
        <taxon>Fungi</taxon>
        <taxon>Dikarya</taxon>
        <taxon>Basidiomycota</taxon>
        <taxon>Agaricomycotina</taxon>
        <taxon>Agaricomycetes</taxon>
        <taxon>Russulales</taxon>
        <taxon>Lachnocladiaceae</taxon>
        <taxon>Vararia</taxon>
    </lineage>
</organism>
<dbReference type="EMBL" id="MU273513">
    <property type="protein sequence ID" value="KAI0033731.1"/>
    <property type="molecule type" value="Genomic_DNA"/>
</dbReference>
<comment type="caution">
    <text evidence="1">The sequence shown here is derived from an EMBL/GenBank/DDBJ whole genome shotgun (WGS) entry which is preliminary data.</text>
</comment>
<evidence type="ECO:0000313" key="2">
    <source>
        <dbReference type="Proteomes" id="UP000814128"/>
    </source>
</evidence>
<accession>A0ACB8QPE1</accession>
<proteinExistence type="predicted"/>
<dbReference type="Proteomes" id="UP000814128">
    <property type="component" value="Unassembled WGS sequence"/>
</dbReference>
<name>A0ACB8QPE1_9AGAM</name>
<gene>
    <name evidence="1" type="ORF">K488DRAFT_84680</name>
</gene>
<protein>
    <submittedName>
        <fullName evidence="1">Uncharacterized protein</fullName>
    </submittedName>
</protein>
<sequence length="496" mass="53322">MWHGRRPSEASSHTDSVRLILAVHGRILITTLQLFSRASTSSTLVESTSDLSLYSSDEHVMLHLDYTLPIFPELSEPPSPSSPLSSSNASLPTLNDSAKDLILSPTSATPASNAKPRLWLHRRRRRTSSSDTRALLAALFHSRWPRSEPEDPIFGQTAPRALSPCRAQQLRGDETVTPSRVPTPRPQKVDAPALKAQQSPLKPCLVTPNKPLSSSSSSPSPATPAVKPRAASPPLKSCLISPSKPSSPQASSPEPSSPFPALRSPPISPSKARPSSPGVKARPSSPSPVPAAKPRLTNSPPAPRPHSTQSVPRSILRSDSRLGLGRTTPCSVTFAARAGVRVYATASASSSTLSLGSPADGAEPKSDAGRQKLNWYQRREKQHDWDAGSTVTYPPARVKKDSFLKRCFGSSGKKEKGPLVISSPMPLARAASLRDMRNIREDEARKEACGRENAGERRKLRKLPPLAGDEDGHAKEAQVTVGSGGRRRLWSRKTGV</sequence>
<keyword evidence="2" id="KW-1185">Reference proteome</keyword>